<dbReference type="SMART" id="SM00387">
    <property type="entry name" value="HATPase_c"/>
    <property type="match status" value="1"/>
</dbReference>
<dbReference type="CDD" id="cd16922">
    <property type="entry name" value="HATPase_EvgS-ArcB-TorS-like"/>
    <property type="match status" value="1"/>
</dbReference>
<accession>A0A845GE92</accession>
<feature type="domain" description="PAC" evidence="18">
    <location>
        <begin position="576"/>
        <end position="628"/>
    </location>
</feature>
<protein>
    <recommendedName>
        <fullName evidence="13">Sensory/regulatory protein RpfC</fullName>
        <ecNumber evidence="2">2.7.13.3</ecNumber>
    </recommendedName>
    <alternativeName>
        <fullName evidence="14">Virulence sensor protein BvgS</fullName>
    </alternativeName>
</protein>
<keyword evidence="5" id="KW-0732">Signal</keyword>
<keyword evidence="8" id="KW-0067">ATP-binding</keyword>
<keyword evidence="10" id="KW-0843">Virulence</keyword>
<dbReference type="InterPro" id="IPR036890">
    <property type="entry name" value="HATPase_C_sf"/>
</dbReference>
<dbReference type="InterPro" id="IPR013656">
    <property type="entry name" value="PAS_4"/>
</dbReference>
<evidence type="ECO:0000256" key="8">
    <source>
        <dbReference type="ARBA" id="ARBA00022840"/>
    </source>
</evidence>
<evidence type="ECO:0000256" key="5">
    <source>
        <dbReference type="ARBA" id="ARBA00022729"/>
    </source>
</evidence>
<evidence type="ECO:0000256" key="7">
    <source>
        <dbReference type="ARBA" id="ARBA00022777"/>
    </source>
</evidence>
<evidence type="ECO:0000256" key="10">
    <source>
        <dbReference type="ARBA" id="ARBA00023026"/>
    </source>
</evidence>
<dbReference type="FunFam" id="1.10.287.130:FF:000002">
    <property type="entry name" value="Two-component osmosensing histidine kinase"/>
    <property type="match status" value="1"/>
</dbReference>
<feature type="domain" description="PAC" evidence="18">
    <location>
        <begin position="708"/>
        <end position="760"/>
    </location>
</feature>
<sequence length="1017" mass="109133">MPAPSRRLPSIRSQIALLVLACALPTVIGFGAVVAQFYQRERDTLMEDTGQAARLVAAAIDRDLLQGEGAARALAGSPSLQSGDLDALRRQAAALLSPQFPAAQFLLSDASGKIILQAGAPLPAALASADNRRRLAPLYAQDRVQLSLIGSGAGAQLAIDVPVRAERRQAYALTVLLKPERLANILRDENIGRHQAMSLYDSEGAIVAQAGGPRQLLGEPAEAAMHGRLQADGNALLATSAADGTPIYLAFSRSPVSRAIVAIATPQDQALHELLNAVTTISLAMAALLLAGFSLAWWVGGRIAGSVRALVGPAQALAAGNPLTLGAATFREAGEVGQAFRALELDLRRNQAQLEQLVAERTAQLEKSRAQLETLYATAPVGLSYVDSQLRFVRLNDYLAALNDQPVGAHLGRHVGEMIPDDAVRRGVLADYRTVLDSGRPLTGLQRSGYPAASPNQLCHWVLSYYPQFGTDGRIAGITALLVDVSELKRTEAELRRSRQLMGSVLENMPAMIFLKRAADLRYDLFNRYGAQMLGRSGGEELIGKNDYDFVPAAQADNFAEADRQVLAAPPGHVTEIAEEPVTAPGGQTRYLTTRKVALRDEHGAPTHVLGISIDITERKEAKEALRATVAKLAQSEHFVRTVADNLPGMVAYWDAGLRCRFANRYFLDWYGRDRAQILDAPMPELLGADEYAVCAPYVQGALAGQPQAFADRLRWPSGEVSHTWVNYIPDIGDGGAVHGFFVLVSDVTELKETELHLQELNEELVLARDRAEAASRAKSEFLANMSHEIRTPMNAIIGLARLLEQAALAPREREQLDKIQLATQSLLGLVNDVLDFSRIDAGQLVLEHASFGLERILDSIGVLVGGAAGDKGVELVYDVDPRLPPELAGDPMRLEQVLLNLIGNAVKFTERGEVVLQVRPAAGADLAGRHAILLEFRVRDTGIGIPAAQQAHIFDAFSQADGSSSRRFRGAGLGLAICRQLADMMGGAISVSSEPGGGSEFLFSCPFECSAPLAAP</sequence>
<dbReference type="InterPro" id="IPR004358">
    <property type="entry name" value="Sig_transdc_His_kin-like_C"/>
</dbReference>
<evidence type="ECO:0000256" key="11">
    <source>
        <dbReference type="ARBA" id="ARBA00058004"/>
    </source>
</evidence>
<dbReference type="Proteomes" id="UP000470302">
    <property type="component" value="Unassembled WGS sequence"/>
</dbReference>
<dbReference type="PANTHER" id="PTHR43047">
    <property type="entry name" value="TWO-COMPONENT HISTIDINE PROTEIN KINASE"/>
    <property type="match status" value="1"/>
</dbReference>
<evidence type="ECO:0000256" key="4">
    <source>
        <dbReference type="ARBA" id="ARBA00022679"/>
    </source>
</evidence>
<feature type="transmembrane region" description="Helical" evidence="16">
    <location>
        <begin position="15"/>
        <end position="38"/>
    </location>
</feature>
<name>A0A845GE92_9BURK</name>
<evidence type="ECO:0000256" key="1">
    <source>
        <dbReference type="ARBA" id="ARBA00000085"/>
    </source>
</evidence>
<dbReference type="CDD" id="cd00082">
    <property type="entry name" value="HisKA"/>
    <property type="match status" value="1"/>
</dbReference>
<dbReference type="CDD" id="cd00130">
    <property type="entry name" value="PAS"/>
    <property type="match status" value="2"/>
</dbReference>
<dbReference type="InterPro" id="IPR003661">
    <property type="entry name" value="HisK_dim/P_dom"/>
</dbReference>
<dbReference type="SUPFAM" id="SSF55785">
    <property type="entry name" value="PYP-like sensor domain (PAS domain)"/>
    <property type="match status" value="3"/>
</dbReference>
<dbReference type="PRINTS" id="PR00344">
    <property type="entry name" value="BCTRLSENSOR"/>
</dbReference>
<dbReference type="AlphaFoldDB" id="A0A845GE92"/>
<dbReference type="Gene3D" id="3.30.450.20">
    <property type="entry name" value="PAS domain"/>
    <property type="match status" value="3"/>
</dbReference>
<dbReference type="SUPFAM" id="SSF55874">
    <property type="entry name" value="ATPase domain of HSP90 chaperone/DNA topoisomerase II/histidine kinase"/>
    <property type="match status" value="1"/>
</dbReference>
<evidence type="ECO:0000259" key="17">
    <source>
        <dbReference type="PROSITE" id="PS50109"/>
    </source>
</evidence>
<dbReference type="SMART" id="SM00091">
    <property type="entry name" value="PAS"/>
    <property type="match status" value="3"/>
</dbReference>
<keyword evidence="15" id="KW-0175">Coiled coil</keyword>
<evidence type="ECO:0000256" key="9">
    <source>
        <dbReference type="ARBA" id="ARBA00023012"/>
    </source>
</evidence>
<evidence type="ECO:0000256" key="16">
    <source>
        <dbReference type="SAM" id="Phobius"/>
    </source>
</evidence>
<evidence type="ECO:0000256" key="13">
    <source>
        <dbReference type="ARBA" id="ARBA00068150"/>
    </source>
</evidence>
<dbReference type="EC" id="2.7.13.3" evidence="2"/>
<dbReference type="Gene3D" id="1.10.287.130">
    <property type="match status" value="1"/>
</dbReference>
<dbReference type="InterPro" id="IPR005467">
    <property type="entry name" value="His_kinase_dom"/>
</dbReference>
<dbReference type="Pfam" id="PF02518">
    <property type="entry name" value="HATPase_c"/>
    <property type="match status" value="1"/>
</dbReference>
<dbReference type="Pfam" id="PF08448">
    <property type="entry name" value="PAS_4"/>
    <property type="match status" value="3"/>
</dbReference>
<dbReference type="InterPro" id="IPR000014">
    <property type="entry name" value="PAS"/>
</dbReference>
<dbReference type="NCBIfam" id="TIGR00229">
    <property type="entry name" value="sensory_box"/>
    <property type="match status" value="2"/>
</dbReference>
<keyword evidence="4" id="KW-0808">Transferase</keyword>
<dbReference type="InterPro" id="IPR036097">
    <property type="entry name" value="HisK_dim/P_sf"/>
</dbReference>
<evidence type="ECO:0000256" key="6">
    <source>
        <dbReference type="ARBA" id="ARBA00022741"/>
    </source>
</evidence>
<keyword evidence="16" id="KW-1133">Transmembrane helix</keyword>
<keyword evidence="3" id="KW-0597">Phosphoprotein</keyword>
<keyword evidence="9" id="KW-0902">Two-component regulatory system</keyword>
<evidence type="ECO:0000256" key="2">
    <source>
        <dbReference type="ARBA" id="ARBA00012438"/>
    </source>
</evidence>
<dbReference type="SUPFAM" id="SSF47384">
    <property type="entry name" value="Homodimeric domain of signal transducing histidine kinase"/>
    <property type="match status" value="1"/>
</dbReference>
<keyword evidence="7" id="KW-0418">Kinase</keyword>
<evidence type="ECO:0000313" key="20">
    <source>
        <dbReference type="Proteomes" id="UP000470302"/>
    </source>
</evidence>
<reference evidence="19 20" key="1">
    <citation type="submission" date="2020-01" db="EMBL/GenBank/DDBJ databases">
        <title>Novel species isolated from a subtropical stream in China.</title>
        <authorList>
            <person name="Lu H."/>
        </authorList>
    </citation>
    <scope>NUCLEOTIDE SEQUENCE [LARGE SCALE GENOMIC DNA]</scope>
    <source>
        <strain evidence="19 20">FT82W</strain>
    </source>
</reference>
<dbReference type="Pfam" id="PF00512">
    <property type="entry name" value="HisKA"/>
    <property type="match status" value="1"/>
</dbReference>
<evidence type="ECO:0000256" key="12">
    <source>
        <dbReference type="ARBA" id="ARBA00064003"/>
    </source>
</evidence>
<keyword evidence="16" id="KW-0472">Membrane</keyword>
<dbReference type="InterPro" id="IPR035965">
    <property type="entry name" value="PAS-like_dom_sf"/>
</dbReference>
<comment type="function">
    <text evidence="11">Member of the two-component regulatory system BvgS/BvgA. Phosphorylates BvgA via a four-step phosphorelay in response to environmental signals.</text>
</comment>
<dbReference type="EMBL" id="WWCW01000253">
    <property type="protein sequence ID" value="MYM91725.1"/>
    <property type="molecule type" value="Genomic_DNA"/>
</dbReference>
<dbReference type="PROSITE" id="PS50109">
    <property type="entry name" value="HIS_KIN"/>
    <property type="match status" value="1"/>
</dbReference>
<feature type="non-terminal residue" evidence="19">
    <location>
        <position position="1017"/>
    </location>
</feature>
<dbReference type="Gene3D" id="3.30.565.10">
    <property type="entry name" value="Histidine kinase-like ATPase, C-terminal domain"/>
    <property type="match status" value="1"/>
</dbReference>
<dbReference type="SMART" id="SM00388">
    <property type="entry name" value="HisKA"/>
    <property type="match status" value="1"/>
</dbReference>
<evidence type="ECO:0000256" key="3">
    <source>
        <dbReference type="ARBA" id="ARBA00022553"/>
    </source>
</evidence>
<organism evidence="19 20">
    <name type="scientific">Duganella vulcania</name>
    <dbReference type="NCBI Taxonomy" id="2692166"/>
    <lineage>
        <taxon>Bacteria</taxon>
        <taxon>Pseudomonadati</taxon>
        <taxon>Pseudomonadota</taxon>
        <taxon>Betaproteobacteria</taxon>
        <taxon>Burkholderiales</taxon>
        <taxon>Oxalobacteraceae</taxon>
        <taxon>Telluria group</taxon>
        <taxon>Duganella</taxon>
    </lineage>
</organism>
<evidence type="ECO:0000256" key="15">
    <source>
        <dbReference type="SAM" id="Coils"/>
    </source>
</evidence>
<dbReference type="GO" id="GO:0005524">
    <property type="term" value="F:ATP binding"/>
    <property type="evidence" value="ECO:0007669"/>
    <property type="project" value="UniProtKB-KW"/>
</dbReference>
<dbReference type="FunFam" id="3.30.565.10:FF:000010">
    <property type="entry name" value="Sensor histidine kinase RcsC"/>
    <property type="match status" value="1"/>
</dbReference>
<dbReference type="GO" id="GO:0000155">
    <property type="term" value="F:phosphorelay sensor kinase activity"/>
    <property type="evidence" value="ECO:0007669"/>
    <property type="project" value="InterPro"/>
</dbReference>
<feature type="domain" description="Histidine kinase" evidence="17">
    <location>
        <begin position="785"/>
        <end position="1010"/>
    </location>
</feature>
<gene>
    <name evidence="19" type="ORF">GTP91_31680</name>
</gene>
<dbReference type="InterPro" id="IPR000700">
    <property type="entry name" value="PAS-assoc_C"/>
</dbReference>
<feature type="coiled-coil region" evidence="15">
    <location>
        <begin position="744"/>
        <end position="778"/>
    </location>
</feature>
<feature type="transmembrane region" description="Helical" evidence="16">
    <location>
        <begin position="274"/>
        <end position="299"/>
    </location>
</feature>
<comment type="subunit">
    <text evidence="12">At low DSF concentrations, interacts with RpfF.</text>
</comment>
<comment type="caution">
    <text evidence="19">The sequence shown here is derived from an EMBL/GenBank/DDBJ whole genome shotgun (WGS) entry which is preliminary data.</text>
</comment>
<keyword evidence="16" id="KW-0812">Transmembrane</keyword>
<dbReference type="PROSITE" id="PS50113">
    <property type="entry name" value="PAC"/>
    <property type="match status" value="2"/>
</dbReference>
<evidence type="ECO:0000259" key="18">
    <source>
        <dbReference type="PROSITE" id="PS50113"/>
    </source>
</evidence>
<comment type="catalytic activity">
    <reaction evidence="1">
        <text>ATP + protein L-histidine = ADP + protein N-phospho-L-histidine.</text>
        <dbReference type="EC" id="2.7.13.3"/>
    </reaction>
</comment>
<evidence type="ECO:0000256" key="14">
    <source>
        <dbReference type="ARBA" id="ARBA00070152"/>
    </source>
</evidence>
<keyword evidence="6" id="KW-0547">Nucleotide-binding</keyword>
<evidence type="ECO:0000313" key="19">
    <source>
        <dbReference type="EMBL" id="MYM91725.1"/>
    </source>
</evidence>
<dbReference type="RefSeq" id="WP_161100308.1">
    <property type="nucleotide sequence ID" value="NZ_WWCW01000253.1"/>
</dbReference>
<dbReference type="InterPro" id="IPR003594">
    <property type="entry name" value="HATPase_dom"/>
</dbReference>
<proteinExistence type="predicted"/>